<feature type="chain" id="PRO_5035208253" evidence="2">
    <location>
        <begin position="28"/>
        <end position="209"/>
    </location>
</feature>
<evidence type="ECO:0000256" key="2">
    <source>
        <dbReference type="SAM" id="SignalP"/>
    </source>
</evidence>
<feature type="compositionally biased region" description="Polar residues" evidence="1">
    <location>
        <begin position="140"/>
        <end position="153"/>
    </location>
</feature>
<organism evidence="3 4">
    <name type="scientific">Hordeum vulgare subsp. vulgare</name>
    <name type="common">Domesticated barley</name>
    <dbReference type="NCBI Taxonomy" id="112509"/>
    <lineage>
        <taxon>Eukaryota</taxon>
        <taxon>Viridiplantae</taxon>
        <taxon>Streptophyta</taxon>
        <taxon>Embryophyta</taxon>
        <taxon>Tracheophyta</taxon>
        <taxon>Spermatophyta</taxon>
        <taxon>Magnoliopsida</taxon>
        <taxon>Liliopsida</taxon>
        <taxon>Poales</taxon>
        <taxon>Poaceae</taxon>
        <taxon>BOP clade</taxon>
        <taxon>Pooideae</taxon>
        <taxon>Triticodae</taxon>
        <taxon>Triticeae</taxon>
        <taxon>Hordeinae</taxon>
        <taxon>Hordeum</taxon>
    </lineage>
</organism>
<accession>A0A8I6XJY4</accession>
<reference evidence="3" key="3">
    <citation type="submission" date="2022-01" db="UniProtKB">
        <authorList>
            <consortium name="EnsemblPlants"/>
        </authorList>
    </citation>
    <scope>IDENTIFICATION</scope>
    <source>
        <strain evidence="3">subsp. vulgare</strain>
    </source>
</reference>
<dbReference type="AlphaFoldDB" id="A0A8I6XJY4"/>
<proteinExistence type="predicted"/>
<reference evidence="4" key="1">
    <citation type="journal article" date="2012" name="Nature">
        <title>A physical, genetic and functional sequence assembly of the barley genome.</title>
        <authorList>
            <consortium name="The International Barley Genome Sequencing Consortium"/>
            <person name="Mayer K.F."/>
            <person name="Waugh R."/>
            <person name="Brown J.W."/>
            <person name="Schulman A."/>
            <person name="Langridge P."/>
            <person name="Platzer M."/>
            <person name="Fincher G.B."/>
            <person name="Muehlbauer G.J."/>
            <person name="Sato K."/>
            <person name="Close T.J."/>
            <person name="Wise R.P."/>
            <person name="Stein N."/>
        </authorList>
    </citation>
    <scope>NUCLEOTIDE SEQUENCE [LARGE SCALE GENOMIC DNA]</scope>
    <source>
        <strain evidence="4">cv. Morex</strain>
    </source>
</reference>
<feature type="region of interest" description="Disordered" evidence="1">
    <location>
        <begin position="140"/>
        <end position="209"/>
    </location>
</feature>
<sequence length="209" mass="21739">MARALAVAAVTALSLLVFLHSCPCAHARPLPARPESSGTSALAVPPSASEGAAHWRAADAAARAGKWLPYYRYAGGGGGLHYHPGYPKYPGYPAEGKPMMWGSGSPPELGAYGASGRQLGKSAYGEETRQEQVAMWASLLNPSKGPTTPTSWMPANGGDEPADQARDEPKALAGAAEGAEMDVPPGGGGVQLTAQQPKWRFYPENKNGK</sequence>
<reference evidence="3" key="2">
    <citation type="submission" date="2020-10" db="EMBL/GenBank/DDBJ databases">
        <authorList>
            <person name="Scholz U."/>
            <person name="Mascher M."/>
            <person name="Fiebig A."/>
        </authorList>
    </citation>
    <scope>NUCLEOTIDE SEQUENCE [LARGE SCALE GENOMIC DNA]</scope>
    <source>
        <strain evidence="3">cv. Morex</strain>
    </source>
</reference>
<feature type="signal peptide" evidence="2">
    <location>
        <begin position="1"/>
        <end position="27"/>
    </location>
</feature>
<keyword evidence="2" id="KW-0732">Signal</keyword>
<dbReference type="Gramene" id="HORVU.MOREX.r2.5HG0422470.1">
    <property type="protein sequence ID" value="HORVU.MOREX.r2.5HG0422470.1.CDS.1"/>
    <property type="gene ID" value="HORVU.MOREX.r2.5HG0422470"/>
</dbReference>
<protein>
    <submittedName>
        <fullName evidence="3">Uncharacterized protein</fullName>
    </submittedName>
</protein>
<evidence type="ECO:0000256" key="1">
    <source>
        <dbReference type="SAM" id="MobiDB-lite"/>
    </source>
</evidence>
<keyword evidence="4" id="KW-1185">Reference proteome</keyword>
<name>A0A8I6XJY4_HORVV</name>
<dbReference type="EnsemblPlants" id="HORVU.MOREX.r3.5HG0508720.1">
    <property type="protein sequence ID" value="HORVU.MOREX.r3.5HG0508720.1.CDS1"/>
    <property type="gene ID" value="HORVU.MOREX.r3.5HG0508720"/>
</dbReference>
<dbReference type="Proteomes" id="UP000011116">
    <property type="component" value="Chromosome 5H"/>
</dbReference>
<evidence type="ECO:0000313" key="3">
    <source>
        <dbReference type="EnsemblPlants" id="HORVU.MOREX.r3.5HG0508720.1.CDS1"/>
    </source>
</evidence>
<evidence type="ECO:0000313" key="4">
    <source>
        <dbReference type="Proteomes" id="UP000011116"/>
    </source>
</evidence>
<dbReference type="Gramene" id="HORVU.MOREX.r3.5HG0508720.1">
    <property type="protein sequence ID" value="HORVU.MOREX.r3.5HG0508720.1.CDS1"/>
    <property type="gene ID" value="HORVU.MOREX.r3.5HG0508720"/>
</dbReference>